<gene>
    <name evidence="1" type="ORF">AM363_14325</name>
</gene>
<sequence length="83" mass="9716">MRKDIHSWLQCTAPEWTQDGRLFRFFPDRAVDFIPHRSPAVGRSPWPFRHSIAGDKSDEWLQPTCNEMKCVLKTDALMDALRT</sequence>
<reference evidence="1 2" key="1">
    <citation type="submission" date="2018-09" db="EMBL/GenBank/DDBJ databases">
        <title>Whole genome sequencing of Citrobacter freundii AR_0116.</title>
        <authorList>
            <person name="Conlan S."/>
            <person name="Thomas P.J."/>
            <person name="Mullikin J."/>
            <person name="Frank K.M."/>
            <person name="Segre J.A."/>
        </authorList>
    </citation>
    <scope>NUCLEOTIDE SEQUENCE [LARGE SCALE GENOMIC DNA]</scope>
    <source>
        <strain evidence="1 2">AR_0116</strain>
    </source>
</reference>
<organism evidence="1 2">
    <name type="scientific">Citrobacter freundii</name>
    <dbReference type="NCBI Taxonomy" id="546"/>
    <lineage>
        <taxon>Bacteria</taxon>
        <taxon>Pseudomonadati</taxon>
        <taxon>Pseudomonadota</taxon>
        <taxon>Gammaproteobacteria</taxon>
        <taxon>Enterobacterales</taxon>
        <taxon>Enterobacteriaceae</taxon>
        <taxon>Citrobacter</taxon>
        <taxon>Citrobacter freundii complex</taxon>
    </lineage>
</organism>
<accession>A0AB33H2Q4</accession>
<proteinExistence type="predicted"/>
<dbReference type="EMBL" id="CP032184">
    <property type="protein sequence ID" value="AXZ48016.1"/>
    <property type="molecule type" value="Genomic_DNA"/>
</dbReference>
<name>A0AB33H2Q4_CITFR</name>
<protein>
    <submittedName>
        <fullName evidence="1">Uncharacterized protein</fullName>
    </submittedName>
</protein>
<dbReference type="Proteomes" id="UP000263627">
    <property type="component" value="Chromosome"/>
</dbReference>
<evidence type="ECO:0000313" key="1">
    <source>
        <dbReference type="EMBL" id="AXZ48016.1"/>
    </source>
</evidence>
<evidence type="ECO:0000313" key="2">
    <source>
        <dbReference type="Proteomes" id="UP000263627"/>
    </source>
</evidence>
<dbReference type="AlphaFoldDB" id="A0AB33H2Q4"/>